<accession>B0C5U6</accession>
<dbReference type="Proteomes" id="UP000000268">
    <property type="component" value="Chromosome"/>
</dbReference>
<evidence type="ECO:0000313" key="1">
    <source>
        <dbReference type="EMBL" id="ABW29958.1"/>
    </source>
</evidence>
<proteinExistence type="predicted"/>
<dbReference type="STRING" id="329726.AM1_4990"/>
<protein>
    <submittedName>
        <fullName evidence="1">Uncharacterized protein</fullName>
    </submittedName>
</protein>
<sequence length="51" mass="5960">MNFLTPNLDKAFQTQNGLFYDYPVLENVTICTISRQSMAAELRSEDAWPYR</sequence>
<evidence type="ECO:0000313" key="2">
    <source>
        <dbReference type="Proteomes" id="UP000000268"/>
    </source>
</evidence>
<dbReference type="KEGG" id="amr:AM1_4990"/>
<dbReference type="HOGENOM" id="CLU_3094359_0_0_3"/>
<name>B0C5U6_ACAM1</name>
<dbReference type="AlphaFoldDB" id="B0C5U6"/>
<organism evidence="1 2">
    <name type="scientific">Acaryochloris marina (strain MBIC 11017)</name>
    <dbReference type="NCBI Taxonomy" id="329726"/>
    <lineage>
        <taxon>Bacteria</taxon>
        <taxon>Bacillati</taxon>
        <taxon>Cyanobacteriota</taxon>
        <taxon>Cyanophyceae</taxon>
        <taxon>Acaryochloridales</taxon>
        <taxon>Acaryochloridaceae</taxon>
        <taxon>Acaryochloris</taxon>
    </lineage>
</organism>
<keyword evidence="2" id="KW-1185">Reference proteome</keyword>
<gene>
    <name evidence="1" type="ordered locus">AM1_4990</name>
</gene>
<dbReference type="EMBL" id="CP000828">
    <property type="protein sequence ID" value="ABW29958.1"/>
    <property type="molecule type" value="Genomic_DNA"/>
</dbReference>
<reference evidence="1 2" key="1">
    <citation type="journal article" date="2008" name="Proc. Natl. Acad. Sci. U.S.A.">
        <title>Niche adaptation and genome expansion in the chlorophyll d-producing cyanobacterium Acaryochloris marina.</title>
        <authorList>
            <person name="Swingley W.D."/>
            <person name="Chen M."/>
            <person name="Cheung P.C."/>
            <person name="Conrad A.L."/>
            <person name="Dejesa L.C."/>
            <person name="Hao J."/>
            <person name="Honchak B.M."/>
            <person name="Karbach L.E."/>
            <person name="Kurdoglu A."/>
            <person name="Lahiri S."/>
            <person name="Mastrian S.D."/>
            <person name="Miyashita H."/>
            <person name="Page L."/>
            <person name="Ramakrishna P."/>
            <person name="Satoh S."/>
            <person name="Sattley W.M."/>
            <person name="Shimada Y."/>
            <person name="Taylor H.L."/>
            <person name="Tomo T."/>
            <person name="Tsuchiya T."/>
            <person name="Wang Z.T."/>
            <person name="Raymond J."/>
            <person name="Mimuro M."/>
            <person name="Blankenship R.E."/>
            <person name="Touchman J.W."/>
        </authorList>
    </citation>
    <scope>NUCLEOTIDE SEQUENCE [LARGE SCALE GENOMIC DNA]</scope>
    <source>
        <strain evidence="2">MBIC 11017</strain>
    </source>
</reference>